<evidence type="ECO:0000313" key="2">
    <source>
        <dbReference type="Proteomes" id="UP000828390"/>
    </source>
</evidence>
<sequence>MCLASNYPVCGFLHYNEDVFKLVLELAQGSDISSRMADTVLLHTECPILGALFTISCVHGICYGFQIMDDVESPNIPFTIMRTRFNTGNFIMANIGKIYA</sequence>
<evidence type="ECO:0000313" key="1">
    <source>
        <dbReference type="EMBL" id="KAH3872602.1"/>
    </source>
</evidence>
<gene>
    <name evidence="1" type="ORF">DPMN_035821</name>
</gene>
<dbReference type="AlphaFoldDB" id="A0A9D4M812"/>
<protein>
    <submittedName>
        <fullName evidence="1">Uncharacterized protein</fullName>
    </submittedName>
</protein>
<reference evidence="1" key="1">
    <citation type="journal article" date="2019" name="bioRxiv">
        <title>The Genome of the Zebra Mussel, Dreissena polymorpha: A Resource for Invasive Species Research.</title>
        <authorList>
            <person name="McCartney M.A."/>
            <person name="Auch B."/>
            <person name="Kono T."/>
            <person name="Mallez S."/>
            <person name="Zhang Y."/>
            <person name="Obille A."/>
            <person name="Becker A."/>
            <person name="Abrahante J.E."/>
            <person name="Garbe J."/>
            <person name="Badalamenti J.P."/>
            <person name="Herman A."/>
            <person name="Mangelson H."/>
            <person name="Liachko I."/>
            <person name="Sullivan S."/>
            <person name="Sone E.D."/>
            <person name="Koren S."/>
            <person name="Silverstein K.A.T."/>
            <person name="Beckman K.B."/>
            <person name="Gohl D.M."/>
        </authorList>
    </citation>
    <scope>NUCLEOTIDE SEQUENCE</scope>
    <source>
        <strain evidence="1">Duluth1</strain>
        <tissue evidence="1">Whole animal</tissue>
    </source>
</reference>
<dbReference type="Proteomes" id="UP000828390">
    <property type="component" value="Unassembled WGS sequence"/>
</dbReference>
<reference evidence="1" key="2">
    <citation type="submission" date="2020-11" db="EMBL/GenBank/DDBJ databases">
        <authorList>
            <person name="McCartney M.A."/>
            <person name="Auch B."/>
            <person name="Kono T."/>
            <person name="Mallez S."/>
            <person name="Becker A."/>
            <person name="Gohl D.M."/>
            <person name="Silverstein K.A.T."/>
            <person name="Koren S."/>
            <person name="Bechman K.B."/>
            <person name="Herman A."/>
            <person name="Abrahante J.E."/>
            <person name="Garbe J."/>
        </authorList>
    </citation>
    <scope>NUCLEOTIDE SEQUENCE</scope>
    <source>
        <strain evidence="1">Duluth1</strain>
        <tissue evidence="1">Whole animal</tissue>
    </source>
</reference>
<dbReference type="EMBL" id="JAIWYP010000002">
    <property type="protein sequence ID" value="KAH3872602.1"/>
    <property type="molecule type" value="Genomic_DNA"/>
</dbReference>
<comment type="caution">
    <text evidence="1">The sequence shown here is derived from an EMBL/GenBank/DDBJ whole genome shotgun (WGS) entry which is preliminary data.</text>
</comment>
<keyword evidence="2" id="KW-1185">Reference proteome</keyword>
<name>A0A9D4M812_DREPO</name>
<accession>A0A9D4M812</accession>
<proteinExistence type="predicted"/>
<organism evidence="1 2">
    <name type="scientific">Dreissena polymorpha</name>
    <name type="common">Zebra mussel</name>
    <name type="synonym">Mytilus polymorpha</name>
    <dbReference type="NCBI Taxonomy" id="45954"/>
    <lineage>
        <taxon>Eukaryota</taxon>
        <taxon>Metazoa</taxon>
        <taxon>Spiralia</taxon>
        <taxon>Lophotrochozoa</taxon>
        <taxon>Mollusca</taxon>
        <taxon>Bivalvia</taxon>
        <taxon>Autobranchia</taxon>
        <taxon>Heteroconchia</taxon>
        <taxon>Euheterodonta</taxon>
        <taxon>Imparidentia</taxon>
        <taxon>Neoheterodontei</taxon>
        <taxon>Myida</taxon>
        <taxon>Dreissenoidea</taxon>
        <taxon>Dreissenidae</taxon>
        <taxon>Dreissena</taxon>
    </lineage>
</organism>